<sequence>MARWINDGGHGGTDPGAVANGIIEKVYALEAARYVDRRLKEHRLTSGLTRSGDETLDSGPRTKRVRDSKAKFGMSHHFNAGGGSGAEFIHSIFSDGEFEKMLAEEFKKAGYPVRRAFDRKGNNGKDYYFMHRETGSCNMTIIEYDFVDGPNAAKLKDKTYREGMYECVVRAACKREGTRYYPVKQQASKPKPNTKPTKVWHDIVIGGFDQYEIDAAFAKIKKEFPGWHMEKRKQ</sequence>
<proteinExistence type="predicted"/>
<comment type="caution">
    <text evidence="3">The sequence shown here is derived from an EMBL/GenBank/DDBJ whole genome shotgun (WGS) entry which is preliminary data.</text>
</comment>
<dbReference type="RefSeq" id="WP_119112843.1">
    <property type="nucleotide sequence ID" value="NZ_CBCSEO010000031.1"/>
</dbReference>
<dbReference type="SUPFAM" id="SSF53187">
    <property type="entry name" value="Zn-dependent exopeptidases"/>
    <property type="match status" value="1"/>
</dbReference>
<dbReference type="Proteomes" id="UP000265816">
    <property type="component" value="Unassembled WGS sequence"/>
</dbReference>
<dbReference type="InterPro" id="IPR002508">
    <property type="entry name" value="MurNAc-LAA_cat"/>
</dbReference>
<dbReference type="GO" id="GO:0009253">
    <property type="term" value="P:peptidoglycan catabolic process"/>
    <property type="evidence" value="ECO:0007669"/>
    <property type="project" value="InterPro"/>
</dbReference>
<dbReference type="PANTHER" id="PTHR30404">
    <property type="entry name" value="N-ACETYLMURAMOYL-L-ALANINE AMIDASE"/>
    <property type="match status" value="1"/>
</dbReference>
<feature type="domain" description="MurNAc-LAA" evidence="2">
    <location>
        <begin position="7"/>
        <end position="171"/>
    </location>
</feature>
<dbReference type="GO" id="GO:0030288">
    <property type="term" value="C:outer membrane-bounded periplasmic space"/>
    <property type="evidence" value="ECO:0007669"/>
    <property type="project" value="TreeGrafter"/>
</dbReference>
<gene>
    <name evidence="3" type="ORF">D1970_10595</name>
</gene>
<keyword evidence="1" id="KW-0378">Hydrolase</keyword>
<dbReference type="CDD" id="cd02696">
    <property type="entry name" value="MurNAc-LAA"/>
    <property type="match status" value="1"/>
</dbReference>
<evidence type="ECO:0000259" key="2">
    <source>
        <dbReference type="Pfam" id="PF01520"/>
    </source>
</evidence>
<protein>
    <submittedName>
        <fullName evidence="3">N-acetylmuramoyl-L-alanine amidase</fullName>
    </submittedName>
</protein>
<accession>A0A398B856</accession>
<name>A0A398B856_9BACI</name>
<dbReference type="GO" id="GO:0008745">
    <property type="term" value="F:N-acetylmuramoyl-L-alanine amidase activity"/>
    <property type="evidence" value="ECO:0007669"/>
    <property type="project" value="InterPro"/>
</dbReference>
<evidence type="ECO:0000313" key="3">
    <source>
        <dbReference type="EMBL" id="RID85008.1"/>
    </source>
</evidence>
<dbReference type="PANTHER" id="PTHR30404:SF0">
    <property type="entry name" value="N-ACETYLMURAMOYL-L-ALANINE AMIDASE AMIC"/>
    <property type="match status" value="1"/>
</dbReference>
<keyword evidence="4" id="KW-1185">Reference proteome</keyword>
<dbReference type="OrthoDB" id="9763643at2"/>
<dbReference type="Pfam" id="PF01520">
    <property type="entry name" value="Amidase_3"/>
    <property type="match status" value="1"/>
</dbReference>
<evidence type="ECO:0000256" key="1">
    <source>
        <dbReference type="ARBA" id="ARBA00022801"/>
    </source>
</evidence>
<reference evidence="3 4" key="1">
    <citation type="submission" date="2018-08" db="EMBL/GenBank/DDBJ databases">
        <title>Bacillus jemisoniae sp. nov., Bacillus chryseoplanitiae sp. nov., Bacillus resnikiae sp. nov., and Bacillus frankliniae sp. nov., isolated from Viking spacecraft and associated surfaces.</title>
        <authorList>
            <person name="Seuylemezian A."/>
            <person name="Vaishampayan P."/>
        </authorList>
    </citation>
    <scope>NUCLEOTIDE SEQUENCE [LARGE SCALE GENOMIC DNA]</scope>
    <source>
        <strain evidence="3 4">JJ-247</strain>
    </source>
</reference>
<evidence type="ECO:0000313" key="4">
    <source>
        <dbReference type="Proteomes" id="UP000265816"/>
    </source>
</evidence>
<dbReference type="InterPro" id="IPR050695">
    <property type="entry name" value="N-acetylmuramoyl_amidase_3"/>
</dbReference>
<organism evidence="3 4">
    <name type="scientific">Mesobacillus zeae</name>
    <dbReference type="NCBI Taxonomy" id="1917180"/>
    <lineage>
        <taxon>Bacteria</taxon>
        <taxon>Bacillati</taxon>
        <taxon>Bacillota</taxon>
        <taxon>Bacilli</taxon>
        <taxon>Bacillales</taxon>
        <taxon>Bacillaceae</taxon>
        <taxon>Mesobacillus</taxon>
    </lineage>
</organism>
<dbReference type="EMBL" id="QWVT01000017">
    <property type="protein sequence ID" value="RID85008.1"/>
    <property type="molecule type" value="Genomic_DNA"/>
</dbReference>
<dbReference type="Gene3D" id="3.40.630.40">
    <property type="entry name" value="Zn-dependent exopeptidases"/>
    <property type="match status" value="1"/>
</dbReference>
<dbReference type="AlphaFoldDB" id="A0A398B856"/>